<dbReference type="Proteomes" id="UP000824071">
    <property type="component" value="Unassembled WGS sequence"/>
</dbReference>
<organism evidence="2 3">
    <name type="scientific">Candidatus Fimenecus excrementigallinarum</name>
    <dbReference type="NCBI Taxonomy" id="2840816"/>
    <lineage>
        <taxon>Bacteria</taxon>
        <taxon>Bacillati</taxon>
        <taxon>Bacillota</taxon>
        <taxon>Clostridia</taxon>
        <taxon>Candidatus Fimenecus</taxon>
    </lineage>
</organism>
<proteinExistence type="predicted"/>
<dbReference type="EMBL" id="DVMW01000041">
    <property type="protein sequence ID" value="HIU36373.1"/>
    <property type="molecule type" value="Genomic_DNA"/>
</dbReference>
<protein>
    <submittedName>
        <fullName evidence="2">Uncharacterized protein</fullName>
    </submittedName>
</protein>
<name>A0A9D1LDA0_9FIRM</name>
<evidence type="ECO:0000313" key="3">
    <source>
        <dbReference type="Proteomes" id="UP000824071"/>
    </source>
</evidence>
<evidence type="ECO:0000313" key="2">
    <source>
        <dbReference type="EMBL" id="HIU36373.1"/>
    </source>
</evidence>
<reference evidence="2" key="1">
    <citation type="submission" date="2020-10" db="EMBL/GenBank/DDBJ databases">
        <authorList>
            <person name="Gilroy R."/>
        </authorList>
    </citation>
    <scope>NUCLEOTIDE SEQUENCE</scope>
    <source>
        <strain evidence="2">ChiGjej1B1-19959</strain>
    </source>
</reference>
<evidence type="ECO:0000256" key="1">
    <source>
        <dbReference type="SAM" id="MobiDB-lite"/>
    </source>
</evidence>
<feature type="compositionally biased region" description="Basic and acidic residues" evidence="1">
    <location>
        <begin position="60"/>
        <end position="71"/>
    </location>
</feature>
<sequence>MPKQKKKPAGAVDSEVSVRASHGEPEDVFELLNKYGTYEVQPTADTKNAFPAISQGVPDSKNDESPPRETP</sequence>
<comment type="caution">
    <text evidence="2">The sequence shown here is derived from an EMBL/GenBank/DDBJ whole genome shotgun (WGS) entry which is preliminary data.</text>
</comment>
<feature type="region of interest" description="Disordered" evidence="1">
    <location>
        <begin position="43"/>
        <end position="71"/>
    </location>
</feature>
<gene>
    <name evidence="2" type="ORF">IAC53_07215</name>
</gene>
<feature type="region of interest" description="Disordered" evidence="1">
    <location>
        <begin position="1"/>
        <end position="23"/>
    </location>
</feature>
<reference evidence="2" key="2">
    <citation type="journal article" date="2021" name="PeerJ">
        <title>Extensive microbial diversity within the chicken gut microbiome revealed by metagenomics and culture.</title>
        <authorList>
            <person name="Gilroy R."/>
            <person name="Ravi A."/>
            <person name="Getino M."/>
            <person name="Pursley I."/>
            <person name="Horton D.L."/>
            <person name="Alikhan N.F."/>
            <person name="Baker D."/>
            <person name="Gharbi K."/>
            <person name="Hall N."/>
            <person name="Watson M."/>
            <person name="Adriaenssens E.M."/>
            <person name="Foster-Nyarko E."/>
            <person name="Jarju S."/>
            <person name="Secka A."/>
            <person name="Antonio M."/>
            <person name="Oren A."/>
            <person name="Chaudhuri R.R."/>
            <person name="La Ragione R."/>
            <person name="Hildebrand F."/>
            <person name="Pallen M.J."/>
        </authorList>
    </citation>
    <scope>NUCLEOTIDE SEQUENCE</scope>
    <source>
        <strain evidence="2">ChiGjej1B1-19959</strain>
    </source>
</reference>
<accession>A0A9D1LDA0</accession>
<dbReference type="AlphaFoldDB" id="A0A9D1LDA0"/>